<evidence type="ECO:0000256" key="2">
    <source>
        <dbReference type="ARBA" id="ARBA00022771"/>
    </source>
</evidence>
<feature type="domain" description="C3H1-type" evidence="10">
    <location>
        <begin position="206"/>
        <end position="233"/>
    </location>
</feature>
<name>A0A2N9H8M5_FAGSY</name>
<evidence type="ECO:0000256" key="4">
    <source>
        <dbReference type="ARBA" id="ARBA00022884"/>
    </source>
</evidence>
<evidence type="ECO:0000259" key="10">
    <source>
        <dbReference type="PROSITE" id="PS50103"/>
    </source>
</evidence>
<evidence type="ECO:0000256" key="3">
    <source>
        <dbReference type="ARBA" id="ARBA00022833"/>
    </source>
</evidence>
<dbReference type="PANTHER" id="PTHR24009">
    <property type="entry name" value="RNA-BINDING (RRM/RBD/RNP MOTIFS)"/>
    <property type="match status" value="1"/>
</dbReference>
<dbReference type="Pfam" id="PF00642">
    <property type="entry name" value="zf-CCCH"/>
    <property type="match status" value="1"/>
</dbReference>
<feature type="region of interest" description="Disordered" evidence="8">
    <location>
        <begin position="511"/>
        <end position="548"/>
    </location>
</feature>
<evidence type="ECO:0000256" key="5">
    <source>
        <dbReference type="ARBA" id="ARBA00023125"/>
    </source>
</evidence>
<dbReference type="GO" id="GO:0003677">
    <property type="term" value="F:DNA binding"/>
    <property type="evidence" value="ECO:0007669"/>
    <property type="project" value="UniProtKB-KW"/>
</dbReference>
<dbReference type="InterPro" id="IPR000504">
    <property type="entry name" value="RRM_dom"/>
</dbReference>
<dbReference type="GO" id="GO:0003723">
    <property type="term" value="F:RNA binding"/>
    <property type="evidence" value="ECO:0007669"/>
    <property type="project" value="UniProtKB-UniRule"/>
</dbReference>
<dbReference type="InterPro" id="IPR035979">
    <property type="entry name" value="RBD_domain_sf"/>
</dbReference>
<dbReference type="SMART" id="SM00356">
    <property type="entry name" value="ZnF_C3H1"/>
    <property type="match status" value="1"/>
</dbReference>
<keyword evidence="5" id="KW-0238">DNA-binding</keyword>
<feature type="region of interest" description="Disordered" evidence="8">
    <location>
        <begin position="569"/>
        <end position="597"/>
    </location>
</feature>
<dbReference type="CDD" id="cd12458">
    <property type="entry name" value="RRM_AtC3H46_like"/>
    <property type="match status" value="1"/>
</dbReference>
<gene>
    <name evidence="11" type="ORF">FSB_LOCUS35995</name>
</gene>
<dbReference type="PROSITE" id="PS50102">
    <property type="entry name" value="RRM"/>
    <property type="match status" value="1"/>
</dbReference>
<dbReference type="FunFam" id="3.30.70.330:FF:000678">
    <property type="entry name" value="zinc finger CCCH domain-containing protein 53-like isoform X2"/>
    <property type="match status" value="1"/>
</dbReference>
<keyword evidence="2 7" id="KW-0863">Zinc-finger</keyword>
<dbReference type="InterPro" id="IPR036855">
    <property type="entry name" value="Znf_CCCH_sf"/>
</dbReference>
<evidence type="ECO:0000313" key="11">
    <source>
        <dbReference type="EMBL" id="SPD08113.1"/>
    </source>
</evidence>
<evidence type="ECO:0008006" key="12">
    <source>
        <dbReference type="Google" id="ProtNLM"/>
    </source>
</evidence>
<protein>
    <recommendedName>
        <fullName evidence="12">C3H1-type domain-containing protein</fullName>
    </recommendedName>
</protein>
<keyword evidence="3 7" id="KW-0862">Zinc</keyword>
<accession>A0A2N9H8M5</accession>
<dbReference type="Gene3D" id="3.30.70.330">
    <property type="match status" value="1"/>
</dbReference>
<feature type="compositionally biased region" description="Low complexity" evidence="8">
    <location>
        <begin position="632"/>
        <end position="643"/>
    </location>
</feature>
<feature type="compositionally biased region" description="Polar residues" evidence="8">
    <location>
        <begin position="524"/>
        <end position="536"/>
    </location>
</feature>
<sequence length="680" mass="75034">MDSYEATKAVFSRIQTLDPENASKIMGYLLLQDQGEKEMIRLAFGPDTNLHNLILKAKTHLGISSSNPSTTTTSLSLSSTPFNPISRPILSPRITTNNGFDTWPRSTTSTPFSTPSLSYASVVKETSNIGSGSSSLSSALPYSTTTTSSSTELIDDYQLQDHLAFLNESKMDDLYDPGSYADSTLHKRSYLAPSMCFGSEDAGSAGLGWKPCLYFARGFCKNGSSCRFLHSDSVDNITTTTAAINVGSPSKLNEFEQCQELLRSKAAHQQKLAAASQFMAGASLPYNKCLNFLMQQQNDTQRSVAAAALMMGDELHKFGRCPPERNDFSSMGLGGIVNPGSRQIYLTFPADSTFREEDVSNYFSIYGPVQDVRIPYQQKRMFGFVTFVYPDTVKMILAKGNPHFVCDSRVLVKPYKEKGKIPDKKQHHQQQQQLERGEYSLCSSPSGLDSREPFDLHLGPRMFYDNQEILLRRKLEEQADLQQAIELQGRRLMNLQLLDFKNHHHYQSHQYHHNLSIGSPIPSPTTLTHTPNNQTRILPPDGIDQQVPTEKTVNPAVDADDQHQLLKEVNPVCSTNGNSNSSGKEEKSNPEESDLPESLDQILPDSLFACPKESAGDNLTTLSNASMEANDNTSTPSSTSNNNQLLPSASPLTMASLKNVFANCPVDRLGTWPARGVSMC</sequence>
<dbReference type="PANTHER" id="PTHR24009:SF11">
    <property type="entry name" value="ZINC FINGER CCCH DOMAIN-CONTAINING PROTEIN 53-LIKE"/>
    <property type="match status" value="1"/>
</dbReference>
<dbReference type="SUPFAM" id="SSF54928">
    <property type="entry name" value="RNA-binding domain, RBD"/>
    <property type="match status" value="1"/>
</dbReference>
<dbReference type="InterPro" id="IPR012677">
    <property type="entry name" value="Nucleotide-bd_a/b_plait_sf"/>
</dbReference>
<dbReference type="SUPFAM" id="SSF90229">
    <property type="entry name" value="CCCH zinc finger"/>
    <property type="match status" value="1"/>
</dbReference>
<organism evidence="11">
    <name type="scientific">Fagus sylvatica</name>
    <name type="common">Beechnut</name>
    <dbReference type="NCBI Taxonomy" id="28930"/>
    <lineage>
        <taxon>Eukaryota</taxon>
        <taxon>Viridiplantae</taxon>
        <taxon>Streptophyta</taxon>
        <taxon>Embryophyta</taxon>
        <taxon>Tracheophyta</taxon>
        <taxon>Spermatophyta</taxon>
        <taxon>Magnoliopsida</taxon>
        <taxon>eudicotyledons</taxon>
        <taxon>Gunneridae</taxon>
        <taxon>Pentapetalae</taxon>
        <taxon>rosids</taxon>
        <taxon>fabids</taxon>
        <taxon>Fagales</taxon>
        <taxon>Fagaceae</taxon>
        <taxon>Fagus</taxon>
    </lineage>
</organism>
<dbReference type="SMART" id="SM00360">
    <property type="entry name" value="RRM"/>
    <property type="match status" value="1"/>
</dbReference>
<dbReference type="PROSITE" id="PS50103">
    <property type="entry name" value="ZF_C3H1"/>
    <property type="match status" value="1"/>
</dbReference>
<feature type="zinc finger region" description="C3H1-type" evidence="7">
    <location>
        <begin position="206"/>
        <end position="233"/>
    </location>
</feature>
<dbReference type="Pfam" id="PF00076">
    <property type="entry name" value="RRM_1"/>
    <property type="match status" value="1"/>
</dbReference>
<proteinExistence type="predicted"/>
<dbReference type="InterPro" id="IPR034365">
    <property type="entry name" value="AtC3H46-like_RRM"/>
</dbReference>
<reference evidence="11" key="1">
    <citation type="submission" date="2018-02" db="EMBL/GenBank/DDBJ databases">
        <authorList>
            <person name="Cohen D.B."/>
            <person name="Kent A.D."/>
        </authorList>
    </citation>
    <scope>NUCLEOTIDE SEQUENCE</scope>
</reference>
<evidence type="ECO:0000256" key="6">
    <source>
        <dbReference type="PROSITE-ProRule" id="PRU00176"/>
    </source>
</evidence>
<evidence type="ECO:0000256" key="8">
    <source>
        <dbReference type="SAM" id="MobiDB-lite"/>
    </source>
</evidence>
<dbReference type="Pfam" id="PF23182">
    <property type="entry name" value="PABC_AtC3H46"/>
    <property type="match status" value="1"/>
</dbReference>
<evidence type="ECO:0000259" key="9">
    <source>
        <dbReference type="PROSITE" id="PS50102"/>
    </source>
</evidence>
<evidence type="ECO:0000256" key="1">
    <source>
        <dbReference type="ARBA" id="ARBA00022723"/>
    </source>
</evidence>
<dbReference type="Gene3D" id="4.10.1000.10">
    <property type="entry name" value="Zinc finger, CCCH-type"/>
    <property type="match status" value="1"/>
</dbReference>
<dbReference type="EMBL" id="OIVN01003002">
    <property type="protein sequence ID" value="SPD08113.1"/>
    <property type="molecule type" value="Genomic_DNA"/>
</dbReference>
<dbReference type="AlphaFoldDB" id="A0A2N9H8M5"/>
<dbReference type="InterPro" id="IPR056276">
    <property type="entry name" value="AtC3H46-like_PABC-like"/>
</dbReference>
<keyword evidence="4 6" id="KW-0694">RNA-binding</keyword>
<evidence type="ECO:0000256" key="7">
    <source>
        <dbReference type="PROSITE-ProRule" id="PRU00723"/>
    </source>
</evidence>
<dbReference type="GO" id="GO:0008270">
    <property type="term" value="F:zinc ion binding"/>
    <property type="evidence" value="ECO:0007669"/>
    <property type="project" value="UniProtKB-KW"/>
</dbReference>
<keyword evidence="1 7" id="KW-0479">Metal-binding</keyword>
<feature type="domain" description="RRM" evidence="9">
    <location>
        <begin position="342"/>
        <end position="418"/>
    </location>
</feature>
<feature type="region of interest" description="Disordered" evidence="8">
    <location>
        <begin position="627"/>
        <end position="647"/>
    </location>
</feature>
<dbReference type="InterPro" id="IPR000571">
    <property type="entry name" value="Znf_CCCH"/>
</dbReference>